<dbReference type="AlphaFoldDB" id="A0A5K8A3F6"/>
<dbReference type="GO" id="GO:0008408">
    <property type="term" value="F:3'-5' exonuclease activity"/>
    <property type="evidence" value="ECO:0007669"/>
    <property type="project" value="InterPro"/>
</dbReference>
<evidence type="ECO:0000256" key="5">
    <source>
        <dbReference type="ARBA" id="ARBA00022695"/>
    </source>
</evidence>
<comment type="catalytic activity">
    <reaction evidence="8">
        <text>DNA(n) + a 2'-deoxyribonucleoside 5'-triphosphate = DNA(n+1) + diphosphate</text>
        <dbReference type="Rhea" id="RHEA:22508"/>
        <dbReference type="Rhea" id="RHEA-COMP:17339"/>
        <dbReference type="Rhea" id="RHEA-COMP:17340"/>
        <dbReference type="ChEBI" id="CHEBI:33019"/>
        <dbReference type="ChEBI" id="CHEBI:61560"/>
        <dbReference type="ChEBI" id="CHEBI:173112"/>
        <dbReference type="EC" id="2.7.7.7"/>
    </reaction>
</comment>
<dbReference type="Pfam" id="PF02811">
    <property type="entry name" value="PHP"/>
    <property type="match status" value="1"/>
</dbReference>
<protein>
    <recommendedName>
        <fullName evidence="3">DNA polymerase III subunit alpha</fullName>
        <ecNumber evidence="2">2.7.7.7</ecNumber>
    </recommendedName>
</protein>
<evidence type="ECO:0000256" key="4">
    <source>
        <dbReference type="ARBA" id="ARBA00022679"/>
    </source>
</evidence>
<evidence type="ECO:0000256" key="7">
    <source>
        <dbReference type="ARBA" id="ARBA00022932"/>
    </source>
</evidence>
<dbReference type="EC" id="2.7.7.7" evidence="2"/>
<dbReference type="Gene3D" id="1.10.150.870">
    <property type="match status" value="1"/>
</dbReference>
<accession>A0A5K8A3F6</accession>
<dbReference type="Pfam" id="PF17657">
    <property type="entry name" value="DNA_pol3_finger"/>
    <property type="match status" value="1"/>
</dbReference>
<dbReference type="PANTHER" id="PTHR32294">
    <property type="entry name" value="DNA POLYMERASE III SUBUNIT ALPHA"/>
    <property type="match status" value="1"/>
</dbReference>
<dbReference type="InterPro" id="IPR041931">
    <property type="entry name" value="DNA_pol3_alpha_thumb_dom"/>
</dbReference>
<keyword evidence="6" id="KW-0235">DNA replication</keyword>
<sequence length="1182" mass="131462">MSQPATSDFVHLHVHTQYSLLDGAIRLGDLFKKVKEFGMPAVALTDHGTMFGALDFYQQATSAEIKPIIGCECYVAPRTLADKTPLDKQGTRHLVLLAENQTGYRNLCKLASVAQMEGYYYKPRIDKTILAEYAKGLIALSACLKGDIPQHILAGHMDEAEAAALYYQKIFGEGNFFLELQHNGIPAQEKVNQGLVELSGRLSIPLVATNDCHYLNRQDAKAHEILLCVQTQKVITDSDRFVFDSDQLYFKSPEEMKGYFSDYPGAIENTVAIADRCHIEFDFNTYHFPQFDPQSGKTADQLFDEMVREGYERRMAVIRENTPDLDEAVYRERLEYEIKTIKDMGFPGYFLIVADFIGYAKQNGIPVGPGRGSAAGSLVSFALFITDLDPIEHGLIFERFLNPSRISMPDIDVDFCIHGRERVYNYVVQRYGGGDYVAQIITFGKMKAKLVIRDVGRALGLPLAEVDTIAKLIPDSLKMTIDKALKEEPKLAEMVDADPRIKELIDISRSLEGLSRHASTHAAGVVIGDKPLVEYLPLYKGKKGEVVTQFDMKKVEDIGLVKFDFLGLRNLTVIDNALKSIDAQGKDVPDLAHLPFDDEKTYDLLQSGDTTGVFQLESSGMKNLLVRLHPESFGDLTALVALYRPGPLDSGMVDDFVDRKHGRKEVVYPVDSLAPILEETYGVIVYQEQVMQVAGVLAGYTMADADSLRKAIGKKIEALMAKHREKFVDGAVENGVDRKVATELFDLIEKFGGYGFNKSHSAAYALIAYQTAYLKAHFPVEFMAALLTSEIDTIDGVVKFINECRSHGIEVLPPDINESATVFTAVEGRIRFGLAAVKNVGEAAVDLIIKEREENGPFASIFDFCQRVDLTKVNKRVLESLIRCGALDSTGVYRSRLMAVLEEALDYGQRIQREKNSAQMSLFDMGGGQEMTLNLPVVPNIDEWDDHEKLQQEKETLGFYVTGHPLDRYRPIMEKFTNVDAISIREIADKSAVRIGGTISSAKVIRTRKEELMGFATVEDLNGGVEVVVFPSLYSSCADLLSVDTAVLVQGVAQVEENGVKILADEIIPMEAAEETWTVEVRLMVDPESTSRETLTQVQKALKRYPGSCRGYVHICLKDQAEAVISMTEDLRIRYCDAMTREVNAILGYDAVQTRCSDAASAMRSSDANNGRRGNGRQYARN</sequence>
<organism evidence="11 12">
    <name type="scientific">Desulfosarcina ovata subsp. ovata</name>
    <dbReference type="NCBI Taxonomy" id="2752305"/>
    <lineage>
        <taxon>Bacteria</taxon>
        <taxon>Pseudomonadati</taxon>
        <taxon>Thermodesulfobacteriota</taxon>
        <taxon>Desulfobacteria</taxon>
        <taxon>Desulfobacterales</taxon>
        <taxon>Desulfosarcinaceae</taxon>
        <taxon>Desulfosarcina</taxon>
    </lineage>
</organism>
<keyword evidence="5" id="KW-0548">Nucleotidyltransferase</keyword>
<dbReference type="CDD" id="cd04485">
    <property type="entry name" value="DnaE_OBF"/>
    <property type="match status" value="1"/>
</dbReference>
<keyword evidence="4" id="KW-0808">Transferase</keyword>
<evidence type="ECO:0000256" key="8">
    <source>
        <dbReference type="ARBA" id="ARBA00049244"/>
    </source>
</evidence>
<dbReference type="RefSeq" id="WP_155308465.1">
    <property type="nucleotide sequence ID" value="NZ_AP021879.1"/>
</dbReference>
<dbReference type="GO" id="GO:0003887">
    <property type="term" value="F:DNA-directed DNA polymerase activity"/>
    <property type="evidence" value="ECO:0007669"/>
    <property type="project" value="UniProtKB-KW"/>
</dbReference>
<evidence type="ECO:0000256" key="3">
    <source>
        <dbReference type="ARBA" id="ARBA00019114"/>
    </source>
</evidence>
<dbReference type="EMBL" id="AP021879">
    <property type="protein sequence ID" value="BBO86966.1"/>
    <property type="molecule type" value="Genomic_DNA"/>
</dbReference>
<dbReference type="InterPro" id="IPR004013">
    <property type="entry name" value="PHP_dom"/>
</dbReference>
<dbReference type="NCBIfam" id="TIGR00594">
    <property type="entry name" value="polc"/>
    <property type="match status" value="1"/>
</dbReference>
<dbReference type="Gene3D" id="1.10.10.1600">
    <property type="entry name" value="Bacterial DNA polymerase III alpha subunit, thumb domain"/>
    <property type="match status" value="1"/>
</dbReference>
<dbReference type="Proteomes" id="UP000422108">
    <property type="component" value="Chromosome"/>
</dbReference>
<comment type="subcellular location">
    <subcellularLocation>
        <location evidence="1">Cytoplasm</location>
    </subcellularLocation>
</comment>
<evidence type="ECO:0000313" key="11">
    <source>
        <dbReference type="EMBL" id="BBO86966.1"/>
    </source>
</evidence>
<keyword evidence="7 11" id="KW-0239">DNA-directed DNA polymerase</keyword>
<evidence type="ECO:0000313" key="12">
    <source>
        <dbReference type="Proteomes" id="UP000422108"/>
    </source>
</evidence>
<dbReference type="NCBIfam" id="NF005298">
    <property type="entry name" value="PRK06826.1"/>
    <property type="match status" value="1"/>
</dbReference>
<dbReference type="InterPro" id="IPR029460">
    <property type="entry name" value="DNAPol_HHH"/>
</dbReference>
<dbReference type="SMART" id="SM00481">
    <property type="entry name" value="POLIIIAc"/>
    <property type="match status" value="1"/>
</dbReference>
<dbReference type="Pfam" id="PF07733">
    <property type="entry name" value="DNA_pol3_alpha"/>
    <property type="match status" value="1"/>
</dbReference>
<dbReference type="CDD" id="cd12113">
    <property type="entry name" value="PHP_PolIIIA_DnaE3"/>
    <property type="match status" value="1"/>
</dbReference>
<dbReference type="InterPro" id="IPR016195">
    <property type="entry name" value="Pol/histidinol_Pase-like"/>
</dbReference>
<dbReference type="InterPro" id="IPR040982">
    <property type="entry name" value="DNA_pol3_finger"/>
</dbReference>
<dbReference type="Pfam" id="PF01336">
    <property type="entry name" value="tRNA_anti-codon"/>
    <property type="match status" value="1"/>
</dbReference>
<evidence type="ECO:0000256" key="9">
    <source>
        <dbReference type="SAM" id="MobiDB-lite"/>
    </source>
</evidence>
<dbReference type="InterPro" id="IPR011708">
    <property type="entry name" value="DNA_pol3_alpha_NTPase_dom"/>
</dbReference>
<dbReference type="GO" id="GO:0006260">
    <property type="term" value="P:DNA replication"/>
    <property type="evidence" value="ECO:0007669"/>
    <property type="project" value="UniProtKB-KW"/>
</dbReference>
<dbReference type="Pfam" id="PF14579">
    <property type="entry name" value="HHH_6"/>
    <property type="match status" value="1"/>
</dbReference>
<dbReference type="GO" id="GO:0005737">
    <property type="term" value="C:cytoplasm"/>
    <property type="evidence" value="ECO:0007669"/>
    <property type="project" value="UniProtKB-SubCell"/>
</dbReference>
<name>A0A5K8A3F6_9BACT</name>
<gene>
    <name evidence="11" type="primary">dnaE</name>
    <name evidence="11" type="ORF">DSCOOX_01460</name>
</gene>
<dbReference type="InterPro" id="IPR004365">
    <property type="entry name" value="NA-bd_OB_tRNA"/>
</dbReference>
<dbReference type="InterPro" id="IPR004805">
    <property type="entry name" value="DnaE2/DnaE/PolC"/>
</dbReference>
<dbReference type="Gene3D" id="3.20.20.140">
    <property type="entry name" value="Metal-dependent hydrolases"/>
    <property type="match status" value="1"/>
</dbReference>
<proteinExistence type="predicted"/>
<evidence type="ECO:0000256" key="1">
    <source>
        <dbReference type="ARBA" id="ARBA00004496"/>
    </source>
</evidence>
<dbReference type="InterPro" id="IPR003141">
    <property type="entry name" value="Pol/His_phosphatase_N"/>
</dbReference>
<dbReference type="PANTHER" id="PTHR32294:SF0">
    <property type="entry name" value="DNA POLYMERASE III SUBUNIT ALPHA"/>
    <property type="match status" value="1"/>
</dbReference>
<evidence type="ECO:0000256" key="6">
    <source>
        <dbReference type="ARBA" id="ARBA00022705"/>
    </source>
</evidence>
<dbReference type="GO" id="GO:0003676">
    <property type="term" value="F:nucleic acid binding"/>
    <property type="evidence" value="ECO:0007669"/>
    <property type="project" value="InterPro"/>
</dbReference>
<dbReference type="SUPFAM" id="SSF89550">
    <property type="entry name" value="PHP domain-like"/>
    <property type="match status" value="1"/>
</dbReference>
<dbReference type="NCBIfam" id="NF004226">
    <property type="entry name" value="PRK05673.1"/>
    <property type="match status" value="1"/>
</dbReference>
<feature type="domain" description="Polymerase/histidinol phosphatase N-terminal" evidence="10">
    <location>
        <begin position="10"/>
        <end position="77"/>
    </location>
</feature>
<feature type="region of interest" description="Disordered" evidence="9">
    <location>
        <begin position="1161"/>
        <end position="1182"/>
    </location>
</feature>
<keyword evidence="12" id="KW-1185">Reference proteome</keyword>
<evidence type="ECO:0000259" key="10">
    <source>
        <dbReference type="SMART" id="SM00481"/>
    </source>
</evidence>
<reference evidence="11 12" key="1">
    <citation type="submission" date="2019-11" db="EMBL/GenBank/DDBJ databases">
        <title>Comparative genomics of hydrocarbon-degrading Desulfosarcina strains.</title>
        <authorList>
            <person name="Watanabe M."/>
            <person name="Kojima H."/>
            <person name="Fukui M."/>
        </authorList>
    </citation>
    <scope>NUCLEOTIDE SEQUENCE [LARGE SCALE GENOMIC DNA]</scope>
    <source>
        <strain evidence="12">oXyS1</strain>
    </source>
</reference>
<evidence type="ECO:0000256" key="2">
    <source>
        <dbReference type="ARBA" id="ARBA00012417"/>
    </source>
</evidence>